<evidence type="ECO:0000256" key="1">
    <source>
        <dbReference type="SAM" id="MobiDB-lite"/>
    </source>
</evidence>
<proteinExistence type="predicted"/>
<feature type="region of interest" description="Disordered" evidence="1">
    <location>
        <begin position="48"/>
        <end position="75"/>
    </location>
</feature>
<protein>
    <recommendedName>
        <fullName evidence="4">Acyl-CoA carboxylase epsilon subunit-like protein</fullName>
    </recommendedName>
</protein>
<evidence type="ECO:0008006" key="4">
    <source>
        <dbReference type="Google" id="ProtNLM"/>
    </source>
</evidence>
<dbReference type="InterPro" id="IPR032716">
    <property type="entry name" value="ACC_epsilon"/>
</dbReference>
<dbReference type="GO" id="GO:0004658">
    <property type="term" value="F:propionyl-CoA carboxylase activity"/>
    <property type="evidence" value="ECO:0007669"/>
    <property type="project" value="InterPro"/>
</dbReference>
<comment type="caution">
    <text evidence="2">The sequence shown here is derived from an EMBL/GenBank/DDBJ whole genome shotgun (WGS) entry which is preliminary data.</text>
</comment>
<dbReference type="Pfam" id="PF13822">
    <property type="entry name" value="ACC_epsilon"/>
    <property type="match status" value="1"/>
</dbReference>
<gene>
    <name evidence="2" type="ORF">CSW57_13375</name>
</gene>
<organism evidence="2 3">
    <name type="scientific">Williamsia marianensis</name>
    <dbReference type="NCBI Taxonomy" id="85044"/>
    <lineage>
        <taxon>Bacteria</taxon>
        <taxon>Bacillati</taxon>
        <taxon>Actinomycetota</taxon>
        <taxon>Actinomycetes</taxon>
        <taxon>Mycobacteriales</taxon>
        <taxon>Nocardiaceae</taxon>
        <taxon>Williamsia</taxon>
    </lineage>
</organism>
<dbReference type="RefSeq" id="WP_099383179.1">
    <property type="nucleotide sequence ID" value="NZ_PEBD01000008.1"/>
</dbReference>
<evidence type="ECO:0000313" key="2">
    <source>
        <dbReference type="EMBL" id="PHV67184.1"/>
    </source>
</evidence>
<sequence length="87" mass="8667">MSADNTPETNAAGGTGDAAAARPFLRIVKGNPSDAEIAAVVGVFASAGGSGVEEDPGPRNLWGNPSDRLRPAGGLAPNAFPNLAFGY</sequence>
<dbReference type="EMBL" id="PEBD01000008">
    <property type="protein sequence ID" value="PHV67184.1"/>
    <property type="molecule type" value="Genomic_DNA"/>
</dbReference>
<dbReference type="GO" id="GO:0003989">
    <property type="term" value="F:acetyl-CoA carboxylase activity"/>
    <property type="evidence" value="ECO:0007669"/>
    <property type="project" value="InterPro"/>
</dbReference>
<dbReference type="AlphaFoldDB" id="A0A2G3PN06"/>
<dbReference type="Proteomes" id="UP000225108">
    <property type="component" value="Unassembled WGS sequence"/>
</dbReference>
<reference evidence="2 3" key="1">
    <citation type="submission" date="2017-10" db="EMBL/GenBank/DDBJ databases">
        <title>The draft genome sequence of Williamsia sp. BULT 1.1 isolated from the semi-arid grassland soils from South Africa.</title>
        <authorList>
            <person name="Kabwe M.H."/>
            <person name="Govender N."/>
            <person name="Mutseka Lunga P."/>
            <person name="Vikram S."/>
            <person name="Makhalanyane T.P."/>
        </authorList>
    </citation>
    <scope>NUCLEOTIDE SEQUENCE [LARGE SCALE GENOMIC DNA]</scope>
    <source>
        <strain evidence="2 3">BULT 1.1</strain>
    </source>
</reference>
<evidence type="ECO:0000313" key="3">
    <source>
        <dbReference type="Proteomes" id="UP000225108"/>
    </source>
</evidence>
<name>A0A2G3PN06_WILMA</name>
<accession>A0A2G3PN06</accession>